<comment type="caution">
    <text evidence="3">The sequence shown here is derived from an EMBL/GenBank/DDBJ whole genome shotgun (WGS) entry which is preliminary data.</text>
</comment>
<evidence type="ECO:0000313" key="4">
    <source>
        <dbReference type="Proteomes" id="UP001595904"/>
    </source>
</evidence>
<feature type="region of interest" description="Disordered" evidence="1">
    <location>
        <begin position="22"/>
        <end position="47"/>
    </location>
</feature>
<sequence length="191" mass="19592">MDTAKRAVLSIAACLSLGACASTPPTVSSPPPAPPVAAPAPPPAQDSVVYAYPLRDQTPEQQDRDRYECHLWAVKQSGFDPSAPNLPQHTRIRVVRAPEAPSSIPGAAVTGAVLGAIIGGPHASGEGAAVGAIAGAAVGAATDAQRDQRTQEISQARSDAQRSRDSAVEQKAGDYRRAIAACFAGRGYSTN</sequence>
<dbReference type="PROSITE" id="PS51257">
    <property type="entry name" value="PROKAR_LIPOPROTEIN"/>
    <property type="match status" value="1"/>
</dbReference>
<accession>A0ABV8SL84</accession>
<feature type="chain" id="PRO_5047303429" evidence="2">
    <location>
        <begin position="22"/>
        <end position="191"/>
    </location>
</feature>
<evidence type="ECO:0000256" key="2">
    <source>
        <dbReference type="SAM" id="SignalP"/>
    </source>
</evidence>
<feature type="compositionally biased region" description="Basic and acidic residues" evidence="1">
    <location>
        <begin position="159"/>
        <end position="171"/>
    </location>
</feature>
<dbReference type="Proteomes" id="UP001595904">
    <property type="component" value="Unassembled WGS sequence"/>
</dbReference>
<feature type="signal peptide" evidence="2">
    <location>
        <begin position="1"/>
        <end position="21"/>
    </location>
</feature>
<reference evidence="4" key="1">
    <citation type="journal article" date="2019" name="Int. J. Syst. Evol. Microbiol.">
        <title>The Global Catalogue of Microorganisms (GCM) 10K type strain sequencing project: providing services to taxonomists for standard genome sequencing and annotation.</title>
        <authorList>
            <consortium name="The Broad Institute Genomics Platform"/>
            <consortium name="The Broad Institute Genome Sequencing Center for Infectious Disease"/>
            <person name="Wu L."/>
            <person name="Ma J."/>
        </authorList>
    </citation>
    <scope>NUCLEOTIDE SEQUENCE [LARGE SCALE GENOMIC DNA]</scope>
    <source>
        <strain evidence="4">CGMCC 1.10759</strain>
    </source>
</reference>
<keyword evidence="2" id="KW-0732">Signal</keyword>
<protein>
    <submittedName>
        <fullName evidence="3">Glycine zipper family protein</fullName>
    </submittedName>
</protein>
<dbReference type="EMBL" id="JBHSDU010000001">
    <property type="protein sequence ID" value="MFC4307800.1"/>
    <property type="molecule type" value="Genomic_DNA"/>
</dbReference>
<keyword evidence="4" id="KW-1185">Reference proteome</keyword>
<proteinExistence type="predicted"/>
<dbReference type="RefSeq" id="WP_380594372.1">
    <property type="nucleotide sequence ID" value="NZ_JBHSDU010000001.1"/>
</dbReference>
<organism evidence="3 4">
    <name type="scientific">Steroidobacter flavus</name>
    <dbReference type="NCBI Taxonomy" id="1842136"/>
    <lineage>
        <taxon>Bacteria</taxon>
        <taxon>Pseudomonadati</taxon>
        <taxon>Pseudomonadota</taxon>
        <taxon>Gammaproteobacteria</taxon>
        <taxon>Steroidobacterales</taxon>
        <taxon>Steroidobacteraceae</taxon>
        <taxon>Steroidobacter</taxon>
    </lineage>
</organism>
<name>A0ABV8SL84_9GAMM</name>
<evidence type="ECO:0000313" key="3">
    <source>
        <dbReference type="EMBL" id="MFC4307800.1"/>
    </source>
</evidence>
<gene>
    <name evidence="3" type="ORF">ACFPN2_01790</name>
</gene>
<feature type="compositionally biased region" description="Pro residues" evidence="1">
    <location>
        <begin position="27"/>
        <end position="44"/>
    </location>
</feature>
<evidence type="ECO:0000256" key="1">
    <source>
        <dbReference type="SAM" id="MobiDB-lite"/>
    </source>
</evidence>
<feature type="region of interest" description="Disordered" evidence="1">
    <location>
        <begin position="145"/>
        <end position="171"/>
    </location>
</feature>